<keyword evidence="2" id="KW-1185">Reference proteome</keyword>
<proteinExistence type="predicted"/>
<dbReference type="HOGENOM" id="CLU_1950385_0_0_1"/>
<reference evidence="1 2" key="1">
    <citation type="submission" date="2014-04" db="EMBL/GenBank/DDBJ databases">
        <authorList>
            <consortium name="DOE Joint Genome Institute"/>
            <person name="Kuo A."/>
            <person name="Girlanda M."/>
            <person name="Perotto S."/>
            <person name="Kohler A."/>
            <person name="Nagy L.G."/>
            <person name="Floudas D."/>
            <person name="Copeland A."/>
            <person name="Barry K.W."/>
            <person name="Cichocki N."/>
            <person name="Veneault-Fourrey C."/>
            <person name="LaButti K."/>
            <person name="Lindquist E.A."/>
            <person name="Lipzen A."/>
            <person name="Lundell T."/>
            <person name="Morin E."/>
            <person name="Murat C."/>
            <person name="Sun H."/>
            <person name="Tunlid A."/>
            <person name="Henrissat B."/>
            <person name="Grigoriev I.V."/>
            <person name="Hibbett D.S."/>
            <person name="Martin F."/>
            <person name="Nordberg H.P."/>
            <person name="Cantor M.N."/>
            <person name="Hua S.X."/>
        </authorList>
    </citation>
    <scope>NUCLEOTIDE SEQUENCE [LARGE SCALE GENOMIC DNA]</scope>
    <source>
        <strain evidence="1 2">MUT 4182</strain>
    </source>
</reference>
<evidence type="ECO:0000313" key="1">
    <source>
        <dbReference type="EMBL" id="KIO32995.1"/>
    </source>
</evidence>
<organism evidence="1 2">
    <name type="scientific">Tulasnella calospora MUT 4182</name>
    <dbReference type="NCBI Taxonomy" id="1051891"/>
    <lineage>
        <taxon>Eukaryota</taxon>
        <taxon>Fungi</taxon>
        <taxon>Dikarya</taxon>
        <taxon>Basidiomycota</taxon>
        <taxon>Agaricomycotina</taxon>
        <taxon>Agaricomycetes</taxon>
        <taxon>Cantharellales</taxon>
        <taxon>Tulasnellaceae</taxon>
        <taxon>Tulasnella</taxon>
    </lineage>
</organism>
<dbReference type="Proteomes" id="UP000054248">
    <property type="component" value="Unassembled WGS sequence"/>
</dbReference>
<dbReference type="AlphaFoldDB" id="A0A0C3QKF5"/>
<accession>A0A0C3QKF5</accession>
<gene>
    <name evidence="1" type="ORF">M407DRAFT_18151</name>
</gene>
<protein>
    <submittedName>
        <fullName evidence="1">Uncharacterized protein</fullName>
    </submittedName>
</protein>
<name>A0A0C3QKF5_9AGAM</name>
<reference evidence="2" key="2">
    <citation type="submission" date="2015-01" db="EMBL/GenBank/DDBJ databases">
        <title>Evolutionary Origins and Diversification of the Mycorrhizal Mutualists.</title>
        <authorList>
            <consortium name="DOE Joint Genome Institute"/>
            <consortium name="Mycorrhizal Genomics Consortium"/>
            <person name="Kohler A."/>
            <person name="Kuo A."/>
            <person name="Nagy L.G."/>
            <person name="Floudas D."/>
            <person name="Copeland A."/>
            <person name="Barry K.W."/>
            <person name="Cichocki N."/>
            <person name="Veneault-Fourrey C."/>
            <person name="LaButti K."/>
            <person name="Lindquist E.A."/>
            <person name="Lipzen A."/>
            <person name="Lundell T."/>
            <person name="Morin E."/>
            <person name="Murat C."/>
            <person name="Riley R."/>
            <person name="Ohm R."/>
            <person name="Sun H."/>
            <person name="Tunlid A."/>
            <person name="Henrissat B."/>
            <person name="Grigoriev I.V."/>
            <person name="Hibbett D.S."/>
            <person name="Martin F."/>
        </authorList>
    </citation>
    <scope>NUCLEOTIDE SEQUENCE [LARGE SCALE GENOMIC DNA]</scope>
    <source>
        <strain evidence="2">MUT 4182</strain>
    </source>
</reference>
<sequence>MVQSNISGEPPVDTWLSILATCPNLTVLRLCSSSTWSFEEEGDTNGRANVPAIVELPVCEIWSLTIFPPITSESFSNDSAFQKSPPAPSEVFSTCKVTITNTPFQFHLVVVRPGWRIKLVDPFLAPGSL</sequence>
<dbReference type="EMBL" id="KN822951">
    <property type="protein sequence ID" value="KIO32995.1"/>
    <property type="molecule type" value="Genomic_DNA"/>
</dbReference>
<evidence type="ECO:0000313" key="2">
    <source>
        <dbReference type="Proteomes" id="UP000054248"/>
    </source>
</evidence>